<feature type="region of interest" description="Disordered" evidence="1">
    <location>
        <begin position="143"/>
        <end position="190"/>
    </location>
</feature>
<accession>A0A7W5DQS0</accession>
<evidence type="ECO:0000313" key="3">
    <source>
        <dbReference type="Proteomes" id="UP000544222"/>
    </source>
</evidence>
<dbReference type="Proteomes" id="UP000544222">
    <property type="component" value="Unassembled WGS sequence"/>
</dbReference>
<dbReference type="EMBL" id="JACHYB010000001">
    <property type="protein sequence ID" value="MBB3187286.1"/>
    <property type="molecule type" value="Genomic_DNA"/>
</dbReference>
<keyword evidence="3" id="KW-1185">Reference proteome</keyword>
<comment type="caution">
    <text evidence="2">The sequence shown here is derived from an EMBL/GenBank/DDBJ whole genome shotgun (WGS) entry which is preliminary data.</text>
</comment>
<feature type="compositionally biased region" description="Basic and acidic residues" evidence="1">
    <location>
        <begin position="176"/>
        <end position="190"/>
    </location>
</feature>
<dbReference type="RefSeq" id="WP_183413066.1">
    <property type="nucleotide sequence ID" value="NZ_JACHYB010000001.1"/>
</dbReference>
<feature type="compositionally biased region" description="Acidic residues" evidence="1">
    <location>
        <begin position="155"/>
        <end position="175"/>
    </location>
</feature>
<gene>
    <name evidence="2" type="ORF">FHX64_001449</name>
</gene>
<proteinExistence type="predicted"/>
<name>A0A7W5DQS0_9PORP</name>
<organism evidence="2 3">
    <name type="scientific">Microbacter margulisiae</name>
    <dbReference type="NCBI Taxonomy" id="1350067"/>
    <lineage>
        <taxon>Bacteria</taxon>
        <taxon>Pseudomonadati</taxon>
        <taxon>Bacteroidota</taxon>
        <taxon>Bacteroidia</taxon>
        <taxon>Bacteroidales</taxon>
        <taxon>Porphyromonadaceae</taxon>
        <taxon>Microbacter</taxon>
    </lineage>
</organism>
<evidence type="ECO:0000313" key="2">
    <source>
        <dbReference type="EMBL" id="MBB3187286.1"/>
    </source>
</evidence>
<protein>
    <submittedName>
        <fullName evidence="2">Uncharacterized metal-binding protein YceD (DUF177 family)</fullName>
    </submittedName>
</protein>
<dbReference type="Pfam" id="PF02620">
    <property type="entry name" value="YceD"/>
    <property type="match status" value="1"/>
</dbReference>
<dbReference type="AlphaFoldDB" id="A0A7W5DQS0"/>
<sequence length="190" mass="21593">MGKFEAYSIPLKAITAGSHTFKYDLNNDYFAKIDSAEVRKGNLLAVVVAKKNSTGYELMFDINGIAIVPCDRCLDDMEQPVSIREKLLVKFGKTFSEEGSDVVIVPEDEGEINVAWFLYEFIALAIPMKHVHPPGKCNRAMTTQLRKHTTKRSDESEEDLSTDDNESYSEQNEQEYDARWSKLKDLIDND</sequence>
<dbReference type="InterPro" id="IPR003772">
    <property type="entry name" value="YceD"/>
</dbReference>
<reference evidence="2 3" key="1">
    <citation type="submission" date="2020-08" db="EMBL/GenBank/DDBJ databases">
        <title>Genomic Encyclopedia of Type Strains, Phase IV (KMG-IV): sequencing the most valuable type-strain genomes for metagenomic binning, comparative biology and taxonomic classification.</title>
        <authorList>
            <person name="Goeker M."/>
        </authorList>
    </citation>
    <scope>NUCLEOTIDE SEQUENCE [LARGE SCALE GENOMIC DNA]</scope>
    <source>
        <strain evidence="2 3">DSM 27471</strain>
    </source>
</reference>
<evidence type="ECO:0000256" key="1">
    <source>
        <dbReference type="SAM" id="MobiDB-lite"/>
    </source>
</evidence>